<accession>A0ABU5J2T8</accession>
<dbReference type="Proteomes" id="UP001290455">
    <property type="component" value="Unassembled WGS sequence"/>
</dbReference>
<evidence type="ECO:0000313" key="3">
    <source>
        <dbReference type="Proteomes" id="UP001290455"/>
    </source>
</evidence>
<feature type="domain" description="Transcription regulator PadR N-terminal" evidence="1">
    <location>
        <begin position="21"/>
        <end position="90"/>
    </location>
</feature>
<proteinExistence type="predicted"/>
<comment type="caution">
    <text evidence="2">The sequence shown here is derived from an EMBL/GenBank/DDBJ whole genome shotgun (WGS) entry which is preliminary data.</text>
</comment>
<reference evidence="2 3" key="1">
    <citation type="submission" date="2023-11" db="EMBL/GenBank/DDBJ databases">
        <title>Bacillus jintuensis, isolated from a mudflat on the Beibu Gulf coast.</title>
        <authorList>
            <person name="Li M."/>
        </authorList>
    </citation>
    <scope>NUCLEOTIDE SEQUENCE [LARGE SCALE GENOMIC DNA]</scope>
    <source>
        <strain evidence="2 3">31A1R</strain>
    </source>
</reference>
<dbReference type="InterPro" id="IPR052509">
    <property type="entry name" value="Metal_resp_DNA-bind_regulator"/>
</dbReference>
<dbReference type="PANTHER" id="PTHR33169">
    <property type="entry name" value="PADR-FAMILY TRANSCRIPTIONAL REGULATOR"/>
    <property type="match status" value="1"/>
</dbReference>
<protein>
    <submittedName>
        <fullName evidence="2">Helix-turn-helix transcriptional regulator</fullName>
    </submittedName>
</protein>
<dbReference type="InterPro" id="IPR005149">
    <property type="entry name" value="Tscrpt_reg_PadR_N"/>
</dbReference>
<dbReference type="EMBL" id="JAXOFX010000016">
    <property type="protein sequence ID" value="MDZ5473730.1"/>
    <property type="molecule type" value="Genomic_DNA"/>
</dbReference>
<dbReference type="PANTHER" id="PTHR33169:SF13">
    <property type="entry name" value="PADR-FAMILY TRANSCRIPTIONAL REGULATOR"/>
    <property type="match status" value="1"/>
</dbReference>
<gene>
    <name evidence="2" type="ORF">SM124_18590</name>
</gene>
<evidence type="ECO:0000313" key="2">
    <source>
        <dbReference type="EMBL" id="MDZ5473730.1"/>
    </source>
</evidence>
<dbReference type="Pfam" id="PF03551">
    <property type="entry name" value="PadR"/>
    <property type="match status" value="1"/>
</dbReference>
<dbReference type="InterPro" id="IPR036390">
    <property type="entry name" value="WH_DNA-bd_sf"/>
</dbReference>
<dbReference type="SUPFAM" id="SSF46785">
    <property type="entry name" value="Winged helix' DNA-binding domain"/>
    <property type="match status" value="1"/>
</dbReference>
<dbReference type="InterPro" id="IPR036388">
    <property type="entry name" value="WH-like_DNA-bd_sf"/>
</dbReference>
<organism evidence="2 3">
    <name type="scientific">Robertmurraya mangrovi</name>
    <dbReference type="NCBI Taxonomy" id="3098077"/>
    <lineage>
        <taxon>Bacteria</taxon>
        <taxon>Bacillati</taxon>
        <taxon>Bacillota</taxon>
        <taxon>Bacilli</taxon>
        <taxon>Bacillales</taxon>
        <taxon>Bacillaceae</taxon>
        <taxon>Robertmurraya</taxon>
    </lineage>
</organism>
<sequence>MFTKKEKDYLPLTESTFYIILSLVEPMHGYGIMQNVEEMSNGTVKLGPGTLYGALNKLEKEKLIIKVHIEQAEERRKYYELTDLGRNVLKLEFERLSRLVNASRGTIEKLEGR</sequence>
<keyword evidence="3" id="KW-1185">Reference proteome</keyword>
<name>A0ABU5J2T8_9BACI</name>
<dbReference type="RefSeq" id="WP_322448120.1">
    <property type="nucleotide sequence ID" value="NZ_JAXOFX010000016.1"/>
</dbReference>
<evidence type="ECO:0000259" key="1">
    <source>
        <dbReference type="Pfam" id="PF03551"/>
    </source>
</evidence>
<dbReference type="Gene3D" id="1.10.10.10">
    <property type="entry name" value="Winged helix-like DNA-binding domain superfamily/Winged helix DNA-binding domain"/>
    <property type="match status" value="1"/>
</dbReference>